<dbReference type="CDD" id="cd00685">
    <property type="entry name" value="Trans_IPPS_HT"/>
    <property type="match status" value="1"/>
</dbReference>
<evidence type="ECO:0000256" key="1">
    <source>
        <dbReference type="ARBA" id="ARBA00001946"/>
    </source>
</evidence>
<evidence type="ECO:0000313" key="14">
    <source>
        <dbReference type="Proteomes" id="UP000660861"/>
    </source>
</evidence>
<keyword evidence="8" id="KW-0414">Isoprene biosynthesis</keyword>
<evidence type="ECO:0000256" key="10">
    <source>
        <dbReference type="ARBA" id="ARBA00032873"/>
    </source>
</evidence>
<dbReference type="InterPro" id="IPR053378">
    <property type="entry name" value="Prenyl_diphosphate_synthase"/>
</dbReference>
<evidence type="ECO:0000256" key="6">
    <source>
        <dbReference type="ARBA" id="ARBA00022723"/>
    </source>
</evidence>
<dbReference type="NCBIfam" id="NF045485">
    <property type="entry name" value="FPPsyn"/>
    <property type="match status" value="1"/>
</dbReference>
<evidence type="ECO:0000256" key="5">
    <source>
        <dbReference type="ARBA" id="ARBA00022679"/>
    </source>
</evidence>
<protein>
    <recommendedName>
        <fullName evidence="4">Farnesyl diphosphate synthase</fullName>
        <ecNumber evidence="3">2.5.1.10</ecNumber>
    </recommendedName>
    <alternativeName>
        <fullName evidence="10">(2E,6E)-farnesyl diphosphate synthase</fullName>
    </alternativeName>
    <alternativeName>
        <fullName evidence="9">Geranyltranstransferase</fullName>
    </alternativeName>
</protein>
<proteinExistence type="inferred from homology"/>
<evidence type="ECO:0000256" key="7">
    <source>
        <dbReference type="ARBA" id="ARBA00022842"/>
    </source>
</evidence>
<gene>
    <name evidence="13" type="ORF">H8709_02010</name>
</gene>
<dbReference type="PROSITE" id="PS00444">
    <property type="entry name" value="POLYPRENYL_SYNTHASE_2"/>
    <property type="match status" value="1"/>
</dbReference>
<reference evidence="13" key="1">
    <citation type="submission" date="2020-08" db="EMBL/GenBank/DDBJ databases">
        <title>Genome public.</title>
        <authorList>
            <person name="Liu C."/>
            <person name="Sun Q."/>
        </authorList>
    </citation>
    <scope>NUCLEOTIDE SEQUENCE</scope>
    <source>
        <strain evidence="13">NSJ-54</strain>
    </source>
</reference>
<dbReference type="GO" id="GO:0046872">
    <property type="term" value="F:metal ion binding"/>
    <property type="evidence" value="ECO:0007669"/>
    <property type="project" value="UniProtKB-KW"/>
</dbReference>
<dbReference type="PROSITE" id="PS00723">
    <property type="entry name" value="POLYPRENYL_SYNTHASE_1"/>
    <property type="match status" value="1"/>
</dbReference>
<dbReference type="EC" id="2.5.1.10" evidence="3"/>
<keyword evidence="6" id="KW-0479">Metal-binding</keyword>
<dbReference type="InterPro" id="IPR033749">
    <property type="entry name" value="Polyprenyl_synt_CS"/>
</dbReference>
<dbReference type="EMBL" id="JACRTC010000001">
    <property type="protein sequence ID" value="MBC8569597.1"/>
    <property type="molecule type" value="Genomic_DNA"/>
</dbReference>
<dbReference type="PANTHER" id="PTHR43281:SF1">
    <property type="entry name" value="FARNESYL DIPHOSPHATE SYNTHASE"/>
    <property type="match status" value="1"/>
</dbReference>
<dbReference type="SFLD" id="SFLDS00005">
    <property type="entry name" value="Isoprenoid_Synthase_Type_I"/>
    <property type="match status" value="1"/>
</dbReference>
<dbReference type="GO" id="GO:0005737">
    <property type="term" value="C:cytoplasm"/>
    <property type="evidence" value="ECO:0007669"/>
    <property type="project" value="UniProtKB-ARBA"/>
</dbReference>
<evidence type="ECO:0000256" key="4">
    <source>
        <dbReference type="ARBA" id="ARBA00015100"/>
    </source>
</evidence>
<dbReference type="SUPFAM" id="SSF48576">
    <property type="entry name" value="Terpenoid synthases"/>
    <property type="match status" value="1"/>
</dbReference>
<sequence>MNFLEERLKEYGTQIDQALISYLPGEDCLQKSVMQAMKYSAMAGGKRIRPVLTMEFCRQCGGEAEDALPFACAVEMIHSYSLIHDDLPCMDDDDMRRGKPSCHVQFGEAMALLAGDGLLTLAFGTLAKADAKKVGSEQIARAVGVLAEAAGVCGMIGGQVIDLESEGQPVDLDHIRQMHALKTGALIKASTQLGVLAGRGSEDQLALAQQYAEKIGLAFQIVDDMLDVTSSPEVLGKPVGSDRENEKTTFVTLLGLSEAQAEVKRLSSQAKGILDAWGTSDRFLYEVTDMLANRQK</sequence>
<dbReference type="InterPro" id="IPR008949">
    <property type="entry name" value="Isoprenoid_synthase_dom_sf"/>
</dbReference>
<keyword evidence="5 12" id="KW-0808">Transferase</keyword>
<evidence type="ECO:0000256" key="2">
    <source>
        <dbReference type="ARBA" id="ARBA00006706"/>
    </source>
</evidence>
<comment type="cofactor">
    <cofactor evidence="1">
        <name>Mg(2+)</name>
        <dbReference type="ChEBI" id="CHEBI:18420"/>
    </cofactor>
</comment>
<comment type="caution">
    <text evidence="13">The sequence shown here is derived from an EMBL/GenBank/DDBJ whole genome shotgun (WGS) entry which is preliminary data.</text>
</comment>
<comment type="similarity">
    <text evidence="2 12">Belongs to the FPP/GGPP synthase family.</text>
</comment>
<dbReference type="PANTHER" id="PTHR43281">
    <property type="entry name" value="FARNESYL DIPHOSPHATE SYNTHASE"/>
    <property type="match status" value="1"/>
</dbReference>
<dbReference type="InterPro" id="IPR000092">
    <property type="entry name" value="Polyprenyl_synt"/>
</dbReference>
<dbReference type="RefSeq" id="WP_262396692.1">
    <property type="nucleotide sequence ID" value="NZ_JACRTC010000001.1"/>
</dbReference>
<keyword evidence="7" id="KW-0460">Magnesium</keyword>
<dbReference type="Gene3D" id="1.10.600.10">
    <property type="entry name" value="Farnesyl Diphosphate Synthase"/>
    <property type="match status" value="1"/>
</dbReference>
<dbReference type="Proteomes" id="UP000660861">
    <property type="component" value="Unassembled WGS sequence"/>
</dbReference>
<evidence type="ECO:0000256" key="8">
    <source>
        <dbReference type="ARBA" id="ARBA00023229"/>
    </source>
</evidence>
<keyword evidence="14" id="KW-1185">Reference proteome</keyword>
<evidence type="ECO:0000256" key="11">
    <source>
        <dbReference type="ARBA" id="ARBA00049399"/>
    </source>
</evidence>
<dbReference type="GO" id="GO:0016114">
    <property type="term" value="P:terpenoid biosynthetic process"/>
    <property type="evidence" value="ECO:0007669"/>
    <property type="project" value="UniProtKB-ARBA"/>
</dbReference>
<dbReference type="SFLD" id="SFLDG01017">
    <property type="entry name" value="Polyprenyl_Transferase_Like"/>
    <property type="match status" value="1"/>
</dbReference>
<evidence type="ECO:0000313" key="13">
    <source>
        <dbReference type="EMBL" id="MBC8569597.1"/>
    </source>
</evidence>
<dbReference type="AlphaFoldDB" id="A0A926IAY5"/>
<evidence type="ECO:0000256" key="3">
    <source>
        <dbReference type="ARBA" id="ARBA00012439"/>
    </source>
</evidence>
<organism evidence="13 14">
    <name type="scientific">Zongyangia hominis</name>
    <dbReference type="NCBI Taxonomy" id="2763677"/>
    <lineage>
        <taxon>Bacteria</taxon>
        <taxon>Bacillati</taxon>
        <taxon>Bacillota</taxon>
        <taxon>Clostridia</taxon>
        <taxon>Eubacteriales</taxon>
        <taxon>Oscillospiraceae</taxon>
        <taxon>Zongyangia</taxon>
    </lineage>
</organism>
<evidence type="ECO:0000256" key="12">
    <source>
        <dbReference type="RuleBase" id="RU004466"/>
    </source>
</evidence>
<comment type="catalytic activity">
    <reaction evidence="11">
        <text>isopentenyl diphosphate + (2E)-geranyl diphosphate = (2E,6E)-farnesyl diphosphate + diphosphate</text>
        <dbReference type="Rhea" id="RHEA:19361"/>
        <dbReference type="ChEBI" id="CHEBI:33019"/>
        <dbReference type="ChEBI" id="CHEBI:58057"/>
        <dbReference type="ChEBI" id="CHEBI:128769"/>
        <dbReference type="ChEBI" id="CHEBI:175763"/>
        <dbReference type="EC" id="2.5.1.10"/>
    </reaction>
</comment>
<accession>A0A926IAY5</accession>
<dbReference type="GO" id="GO:0004337">
    <property type="term" value="F:(2E,6E)-farnesyl diphosphate synthase activity"/>
    <property type="evidence" value="ECO:0007669"/>
    <property type="project" value="UniProtKB-EC"/>
</dbReference>
<dbReference type="FunFam" id="1.10.600.10:FF:000001">
    <property type="entry name" value="Geranylgeranyl diphosphate synthase"/>
    <property type="match status" value="1"/>
</dbReference>
<name>A0A926IAY5_9FIRM</name>
<dbReference type="Pfam" id="PF00348">
    <property type="entry name" value="polyprenyl_synt"/>
    <property type="match status" value="1"/>
</dbReference>
<evidence type="ECO:0000256" key="9">
    <source>
        <dbReference type="ARBA" id="ARBA00032380"/>
    </source>
</evidence>